<dbReference type="PROSITE" id="PS50217">
    <property type="entry name" value="BZIP"/>
    <property type="match status" value="1"/>
</dbReference>
<keyword evidence="9" id="KW-1185">Reference proteome</keyword>
<dbReference type="Gene3D" id="1.20.5.170">
    <property type="match status" value="1"/>
</dbReference>
<dbReference type="GO" id="GO:0005634">
    <property type="term" value="C:nucleus"/>
    <property type="evidence" value="ECO:0007669"/>
    <property type="project" value="UniProtKB-SubCell"/>
</dbReference>
<dbReference type="Proteomes" id="UP000813385">
    <property type="component" value="Unassembled WGS sequence"/>
</dbReference>
<feature type="compositionally biased region" description="Polar residues" evidence="6">
    <location>
        <begin position="122"/>
        <end position="139"/>
    </location>
</feature>
<dbReference type="OrthoDB" id="295274at2759"/>
<dbReference type="InterPro" id="IPR046347">
    <property type="entry name" value="bZIP_sf"/>
</dbReference>
<dbReference type="SUPFAM" id="SSF57959">
    <property type="entry name" value="Leucine zipper domain"/>
    <property type="match status" value="1"/>
</dbReference>
<evidence type="ECO:0000259" key="7">
    <source>
        <dbReference type="PROSITE" id="PS50217"/>
    </source>
</evidence>
<evidence type="ECO:0000256" key="1">
    <source>
        <dbReference type="ARBA" id="ARBA00004123"/>
    </source>
</evidence>
<dbReference type="EMBL" id="JAGPXD010000004">
    <property type="protein sequence ID" value="KAH7357677.1"/>
    <property type="molecule type" value="Genomic_DNA"/>
</dbReference>
<protein>
    <recommendedName>
        <fullName evidence="7">BZIP domain-containing protein</fullName>
    </recommendedName>
</protein>
<comment type="subcellular location">
    <subcellularLocation>
        <location evidence="1">Nucleus</location>
    </subcellularLocation>
</comment>
<dbReference type="AlphaFoldDB" id="A0A8K0TBQ4"/>
<dbReference type="PRINTS" id="PR00043">
    <property type="entry name" value="LEUZIPPRJUN"/>
</dbReference>
<dbReference type="PROSITE" id="PS00036">
    <property type="entry name" value="BZIP_BASIC"/>
    <property type="match status" value="1"/>
</dbReference>
<sequence>MSSRSDNTAGEERAELLIDKHSRHRQRNRKAAQKYRIRKISSTQKLATDVATLEVTNSSLKREAACLRREILYLKDIVLQHADCDCSYVQTYIKLAASKLAAEIVGGGIGEQPYRYAPLSGPGSQQRAESSPRGNRVSC</sequence>
<evidence type="ECO:0000313" key="8">
    <source>
        <dbReference type="EMBL" id="KAH7357677.1"/>
    </source>
</evidence>
<evidence type="ECO:0000256" key="6">
    <source>
        <dbReference type="SAM" id="MobiDB-lite"/>
    </source>
</evidence>
<comment type="caution">
    <text evidence="8">The sequence shown here is derived from an EMBL/GenBank/DDBJ whole genome shotgun (WGS) entry which is preliminary data.</text>
</comment>
<proteinExistence type="predicted"/>
<keyword evidence="3" id="KW-0238">DNA-binding</keyword>
<keyword evidence="4" id="KW-0804">Transcription</keyword>
<accession>A0A8K0TBQ4</accession>
<evidence type="ECO:0000256" key="4">
    <source>
        <dbReference type="ARBA" id="ARBA00023163"/>
    </source>
</evidence>
<keyword evidence="5" id="KW-0539">Nucleus</keyword>
<organism evidence="8 9">
    <name type="scientific">Plectosphaerella cucumerina</name>
    <dbReference type="NCBI Taxonomy" id="40658"/>
    <lineage>
        <taxon>Eukaryota</taxon>
        <taxon>Fungi</taxon>
        <taxon>Dikarya</taxon>
        <taxon>Ascomycota</taxon>
        <taxon>Pezizomycotina</taxon>
        <taxon>Sordariomycetes</taxon>
        <taxon>Hypocreomycetidae</taxon>
        <taxon>Glomerellales</taxon>
        <taxon>Plectosphaerellaceae</taxon>
        <taxon>Plectosphaerella</taxon>
    </lineage>
</organism>
<evidence type="ECO:0000256" key="5">
    <source>
        <dbReference type="ARBA" id="ARBA00023242"/>
    </source>
</evidence>
<dbReference type="Pfam" id="PF00170">
    <property type="entry name" value="bZIP_1"/>
    <property type="match status" value="1"/>
</dbReference>
<dbReference type="InterPro" id="IPR002112">
    <property type="entry name" value="Leuzip_Jun"/>
</dbReference>
<feature type="compositionally biased region" description="Basic and acidic residues" evidence="6">
    <location>
        <begin position="10"/>
        <end position="20"/>
    </location>
</feature>
<evidence type="ECO:0000256" key="2">
    <source>
        <dbReference type="ARBA" id="ARBA00023015"/>
    </source>
</evidence>
<dbReference type="SMART" id="SM00338">
    <property type="entry name" value="BRLZ"/>
    <property type="match status" value="1"/>
</dbReference>
<reference evidence="8" key="1">
    <citation type="journal article" date="2021" name="Nat. Commun.">
        <title>Genetic determinants of endophytism in the Arabidopsis root mycobiome.</title>
        <authorList>
            <person name="Mesny F."/>
            <person name="Miyauchi S."/>
            <person name="Thiergart T."/>
            <person name="Pickel B."/>
            <person name="Atanasova L."/>
            <person name="Karlsson M."/>
            <person name="Huettel B."/>
            <person name="Barry K.W."/>
            <person name="Haridas S."/>
            <person name="Chen C."/>
            <person name="Bauer D."/>
            <person name="Andreopoulos W."/>
            <person name="Pangilinan J."/>
            <person name="LaButti K."/>
            <person name="Riley R."/>
            <person name="Lipzen A."/>
            <person name="Clum A."/>
            <person name="Drula E."/>
            <person name="Henrissat B."/>
            <person name="Kohler A."/>
            <person name="Grigoriev I.V."/>
            <person name="Martin F.M."/>
            <person name="Hacquard S."/>
        </authorList>
    </citation>
    <scope>NUCLEOTIDE SEQUENCE</scope>
    <source>
        <strain evidence="8">MPI-CAGE-AT-0016</strain>
    </source>
</reference>
<keyword evidence="2" id="KW-0805">Transcription regulation</keyword>
<feature type="domain" description="BZIP" evidence="7">
    <location>
        <begin position="18"/>
        <end position="81"/>
    </location>
</feature>
<dbReference type="GO" id="GO:0003677">
    <property type="term" value="F:DNA binding"/>
    <property type="evidence" value="ECO:0007669"/>
    <property type="project" value="UniProtKB-KW"/>
</dbReference>
<dbReference type="InterPro" id="IPR051027">
    <property type="entry name" value="bZIP_transcription_factors"/>
</dbReference>
<dbReference type="PANTHER" id="PTHR19304">
    <property type="entry name" value="CYCLIC-AMP RESPONSE ELEMENT BINDING PROTEIN"/>
    <property type="match status" value="1"/>
</dbReference>
<evidence type="ECO:0000313" key="9">
    <source>
        <dbReference type="Proteomes" id="UP000813385"/>
    </source>
</evidence>
<feature type="region of interest" description="Disordered" evidence="6">
    <location>
        <begin position="116"/>
        <end position="139"/>
    </location>
</feature>
<evidence type="ECO:0000256" key="3">
    <source>
        <dbReference type="ARBA" id="ARBA00023125"/>
    </source>
</evidence>
<name>A0A8K0TBQ4_9PEZI</name>
<feature type="compositionally biased region" description="Basic residues" evidence="6">
    <location>
        <begin position="21"/>
        <end position="35"/>
    </location>
</feature>
<gene>
    <name evidence="8" type="ORF">B0T11DRAFT_282986</name>
</gene>
<dbReference type="InterPro" id="IPR004827">
    <property type="entry name" value="bZIP"/>
</dbReference>
<dbReference type="GO" id="GO:0003700">
    <property type="term" value="F:DNA-binding transcription factor activity"/>
    <property type="evidence" value="ECO:0007669"/>
    <property type="project" value="InterPro"/>
</dbReference>
<feature type="region of interest" description="Disordered" evidence="6">
    <location>
        <begin position="1"/>
        <end position="35"/>
    </location>
</feature>
<dbReference type="CDD" id="cd14687">
    <property type="entry name" value="bZIP_ATF2"/>
    <property type="match status" value="1"/>
</dbReference>